<reference evidence="1" key="1">
    <citation type="submission" date="2024-02" db="EMBL/GenBank/DDBJ databases">
        <title>Metagenome Assembled Genome of Zalaria obscura JY119.</title>
        <authorList>
            <person name="Vighnesh L."/>
            <person name="Jagadeeshwari U."/>
            <person name="Venkata Ramana C."/>
            <person name="Sasikala C."/>
        </authorList>
    </citation>
    <scope>NUCLEOTIDE SEQUENCE</scope>
    <source>
        <strain evidence="1">JY119</strain>
    </source>
</reference>
<name>A0ACC3SLI3_9PEZI</name>
<protein>
    <submittedName>
        <fullName evidence="1">Lysyl-tRNA synthetase</fullName>
        <ecNumber evidence="1">6.1.1.6</ecNumber>
    </submittedName>
</protein>
<dbReference type="EC" id="6.1.1.6" evidence="1"/>
<dbReference type="Proteomes" id="UP001320706">
    <property type="component" value="Unassembled WGS sequence"/>
</dbReference>
<comment type="caution">
    <text evidence="1">The sequence shown here is derived from an EMBL/GenBank/DDBJ whole genome shotgun (WGS) entry which is preliminary data.</text>
</comment>
<dbReference type="EMBL" id="JAMKPW020000005">
    <property type="protein sequence ID" value="KAK8217595.1"/>
    <property type="molecule type" value="Genomic_DNA"/>
</dbReference>
<keyword evidence="2" id="KW-1185">Reference proteome</keyword>
<sequence length="837" mass="91840">MADEPRRSVRSTKGQHKALDEPSASTPKPKKGKSKASKKAAEPSDDEDADVIRCVCGDNKDDVEGRYTACDACSVWQHNVCMAIPDPEPEHYFCEQCRPEEHQELLAAMKRGEKIWEDRIRAAEEAERATTKKTGKKGAKKGGRQSRVSDVKRTTPGEAVSSSPAPAATSQESNNKRKFEEEPVQASPSANGEKQISPLSVADGTHDRRSSERADKRRKSSGTAAKAAQKPDVETALVEIEQLPSERQKVANALVKVVADVIRGRVKEGQYRIPDGHTADTMGRHHASRIEYEMFMNHGAPSHSQAYAQQFRTIHANLKKNLALIDRLLSGSLTASELSTMSSQDMASEELQKERAAMKEEADKQAVMVQEEEKPRVRRTHKGDEVVEDSENQGGVESVFTSQPVRRRESVADAEMGGAAGSPAAEHRPSEKVGSPLTIDTKQESGSDRRTSSQQFDINAVWAKTAHSPDTERAPPAYGQNLRRNLTQSSKVEDADVDRLLRDDQDEPYSPVDATSGDPGVAWRGPLIQGGVAELTVTARHVAGNDFSQYIQWSDFMPEKLEVEGRLDKDRADQYLCGLQWSKNSDVTVLALTPYDNKPAFDAIFDYFSTRKRYAVCKKAFGISPIVKDLYIAPVDGPLPPHLSLLDHNILDEPVKERILLATFVVNRPQDWDNPPPTPPSPLNHNQTPAGAPQYNHNIPPHMARQPSLGGVGSPIGGPAFSPRTQQGFTPTDSNPNPYGLPPNPYTPQQPHLAQQQQPGPHPFPSLGRQSPAWAEAERILGPNAAAPVVAQILAHTPGTVDAQLSQVLENLKDIFEKDPRAKEDFGVLQTLLPKMG</sequence>
<organism evidence="1 2">
    <name type="scientific">Zalaria obscura</name>
    <dbReference type="NCBI Taxonomy" id="2024903"/>
    <lineage>
        <taxon>Eukaryota</taxon>
        <taxon>Fungi</taxon>
        <taxon>Dikarya</taxon>
        <taxon>Ascomycota</taxon>
        <taxon>Pezizomycotina</taxon>
        <taxon>Dothideomycetes</taxon>
        <taxon>Dothideomycetidae</taxon>
        <taxon>Dothideales</taxon>
        <taxon>Zalariaceae</taxon>
        <taxon>Zalaria</taxon>
    </lineage>
</organism>
<keyword evidence="1" id="KW-0436">Ligase</keyword>
<gene>
    <name evidence="1" type="primary">KRS1_2</name>
    <name evidence="1" type="ORF">M8818_001354</name>
</gene>
<evidence type="ECO:0000313" key="2">
    <source>
        <dbReference type="Proteomes" id="UP001320706"/>
    </source>
</evidence>
<proteinExistence type="predicted"/>
<accession>A0ACC3SLI3</accession>
<evidence type="ECO:0000313" key="1">
    <source>
        <dbReference type="EMBL" id="KAK8217595.1"/>
    </source>
</evidence>